<keyword evidence="3" id="KW-0812">Transmembrane</keyword>
<dbReference type="AlphaFoldDB" id="A0A1Q3AHF6"/>
<dbReference type="Gene3D" id="1.25.40.10">
    <property type="entry name" value="Tetratricopeptide repeat domain"/>
    <property type="match status" value="2"/>
</dbReference>
<dbReference type="InterPro" id="IPR050767">
    <property type="entry name" value="Sel1_AlgK"/>
</dbReference>
<reference evidence="5 6" key="1">
    <citation type="submission" date="2016-08" db="EMBL/GenBank/DDBJ databases">
        <title>Draft genome sequence of allopolyploid Zygosaccharomyces rouxii.</title>
        <authorList>
            <person name="Watanabe J."/>
            <person name="Uehara K."/>
            <person name="Mogi Y."/>
            <person name="Tsukioka Y."/>
        </authorList>
    </citation>
    <scope>NUCLEOTIDE SEQUENCE [LARGE SCALE GENOMIC DNA]</scope>
    <source>
        <strain evidence="5 6">NBRC 110957</strain>
    </source>
</reference>
<dbReference type="PANTHER" id="PTHR11102">
    <property type="entry name" value="SEL-1-LIKE PROTEIN"/>
    <property type="match status" value="1"/>
</dbReference>
<dbReference type="Proteomes" id="UP000187013">
    <property type="component" value="Unassembled WGS sequence"/>
</dbReference>
<feature type="chain" id="PRO_5013043621" description="ERAD-associated E3 ubiquitin-protein ligase component HRD3" evidence="4">
    <location>
        <begin position="26"/>
        <end position="811"/>
    </location>
</feature>
<feature type="transmembrane region" description="Helical" evidence="3">
    <location>
        <begin position="763"/>
        <end position="783"/>
    </location>
</feature>
<evidence type="ECO:0000256" key="2">
    <source>
        <dbReference type="SAM" id="MobiDB-lite"/>
    </source>
</evidence>
<dbReference type="InterPro" id="IPR006597">
    <property type="entry name" value="Sel1-like"/>
</dbReference>
<dbReference type="OrthoDB" id="27934at2759"/>
<dbReference type="EMBL" id="BDGX01000045">
    <property type="protein sequence ID" value="GAV55174.1"/>
    <property type="molecule type" value="Genomic_DNA"/>
</dbReference>
<evidence type="ECO:0000313" key="6">
    <source>
        <dbReference type="Proteomes" id="UP000187013"/>
    </source>
</evidence>
<dbReference type="Pfam" id="PF08238">
    <property type="entry name" value="Sel1"/>
    <property type="match status" value="5"/>
</dbReference>
<evidence type="ECO:0000313" key="5">
    <source>
        <dbReference type="EMBL" id="GAV55174.1"/>
    </source>
</evidence>
<keyword evidence="4" id="KW-0732">Signal</keyword>
<comment type="similarity">
    <text evidence="1">Belongs to the sel-1 family.</text>
</comment>
<feature type="region of interest" description="Disordered" evidence="2">
    <location>
        <begin position="711"/>
        <end position="741"/>
    </location>
</feature>
<evidence type="ECO:0000256" key="4">
    <source>
        <dbReference type="SAM" id="SignalP"/>
    </source>
</evidence>
<comment type="caution">
    <text evidence="5">The sequence shown here is derived from an EMBL/GenBank/DDBJ whole genome shotgun (WGS) entry which is preliminary data.</text>
</comment>
<dbReference type="SMART" id="SM00671">
    <property type="entry name" value="SEL1"/>
    <property type="match status" value="4"/>
</dbReference>
<evidence type="ECO:0008006" key="7">
    <source>
        <dbReference type="Google" id="ProtNLM"/>
    </source>
</evidence>
<evidence type="ECO:0000256" key="3">
    <source>
        <dbReference type="SAM" id="Phobius"/>
    </source>
</evidence>
<proteinExistence type="inferred from homology"/>
<feature type="signal peptide" evidence="4">
    <location>
        <begin position="1"/>
        <end position="25"/>
    </location>
</feature>
<evidence type="ECO:0000256" key="1">
    <source>
        <dbReference type="ARBA" id="ARBA00038101"/>
    </source>
</evidence>
<sequence>MRLKLGYLALWISTTCLVSHTLVRAEDPWSEAEILLQNSVKRSDPIASSSKSFSYDYGAEETNLYIPMDYSLEREESKYAKYWENEATDWAKKVYQLLWESSNHYDNPQATHVLANMHLWSDYGIPHNKTLAYEYMNKYNELTNFTDADALFQLAVMHSTGLFGTIPMDPVKGLLYYQRSASLGDIRAKQALAYRYYSGINVPRDCNKALLLYREIADQVRNSYSDQQWEVAFPYVESYSVRIPDFSEGLLGRSLSSMRLSTRRMASARPDITSSFLTKMNGGNVVLQFGLGSSGGAFAPNTDEDNEDRLVDIFFTAWDDYKGTYTRGRNCERARELLEFTYREYDADVSLMDNLPKFFYGRCLDLLGHVYFTGEGLDSPNIELAEKYLKRSLEVIESSQTLRSRANIDLGLIQQFYYKNDTAAIKYYGKVSESKINKGVVNFQLAKLTKKYPHLKLGDPFVLMNAAFMESYVPAIYEYARMAEQGVNKRYNCEHTAYLYKSFIEEDEVTVAPHLKMAYAELLNSNAEVALWAYTLAAEQGIETAHVSAAYLLYQLPCNFEEPPRTLHERKIMALAYYTRAFKQDNLDAGVVAGDVYYLMGDYTDALNMYQSASLKFSAQAIWNLGYMYEHGLGVEKDFHLAKRYYDQVLEHNPRLYFAVKLSVWKLKFKSWLAFITGGKVYGWRREDYETEINPQPWYRQIVKSFQMAGRENSGSPLEDYQYRQQQQQQQRHQRHQHQQYQQNHTSSIWDRFQSLGLQMEDLVSIAFVLLIFLVSLVLRVIAARRGWNMNNMQFQVNALGGNFELQVFAI</sequence>
<organism evidence="5 6">
    <name type="scientific">Zygosaccharomyces rouxii</name>
    <dbReference type="NCBI Taxonomy" id="4956"/>
    <lineage>
        <taxon>Eukaryota</taxon>
        <taxon>Fungi</taxon>
        <taxon>Dikarya</taxon>
        <taxon>Ascomycota</taxon>
        <taxon>Saccharomycotina</taxon>
        <taxon>Saccharomycetes</taxon>
        <taxon>Saccharomycetales</taxon>
        <taxon>Saccharomycetaceae</taxon>
        <taxon>Zygosaccharomyces</taxon>
    </lineage>
</organism>
<dbReference type="SUPFAM" id="SSF81901">
    <property type="entry name" value="HCP-like"/>
    <property type="match status" value="2"/>
</dbReference>
<dbReference type="PANTHER" id="PTHR11102:SF160">
    <property type="entry name" value="ERAD-ASSOCIATED E3 UBIQUITIN-PROTEIN LIGASE COMPONENT HRD3"/>
    <property type="match status" value="1"/>
</dbReference>
<keyword evidence="3" id="KW-1133">Transmembrane helix</keyword>
<name>A0A1Q3AHF6_ZYGRO</name>
<accession>A0A1Q3AHF6</accession>
<keyword evidence="3" id="KW-0472">Membrane</keyword>
<dbReference type="InterPro" id="IPR011990">
    <property type="entry name" value="TPR-like_helical_dom_sf"/>
</dbReference>
<protein>
    <recommendedName>
        <fullName evidence="7">ERAD-associated E3 ubiquitin-protein ligase component HRD3</fullName>
    </recommendedName>
</protein>
<gene>
    <name evidence="5" type="ORF">ZYGR_0AS04980</name>
</gene>